<dbReference type="AlphaFoldDB" id="A0A0A7A475"/>
<dbReference type="PATRIC" id="fig|754093.4.peg.6076"/>
<name>A0A0A7A475_SHIDY</name>
<dbReference type="KEGG" id="sdz:Asd1617_06205"/>
<proteinExistence type="predicted"/>
<evidence type="ECO:0000313" key="2">
    <source>
        <dbReference type="Proteomes" id="UP000031647"/>
    </source>
</evidence>
<protein>
    <submittedName>
        <fullName evidence="1">Uncharacterized protein</fullName>
    </submittedName>
</protein>
<keyword evidence="1" id="KW-0614">Plasmid</keyword>
<accession>A0A0A7A475</accession>
<geneLocation type="plasmid" evidence="1 2">
    <name>pSLG231</name>
</geneLocation>
<gene>
    <name evidence="1" type="ORF">Asd1617_06205</name>
</gene>
<reference evidence="1 2" key="1">
    <citation type="submission" date="2013-09" db="EMBL/GenBank/DDBJ databases">
        <title>Comparative genomics of Sd1617 to representative strains in evaluating its pathogenesis.</title>
        <authorList>
            <person name="Aksomboon Vongsawan A."/>
            <person name="Kapatral V."/>
            <person name="Vaisvil B."/>
            <person name="Serichantalergs O."/>
            <person name="Hale T.L."/>
            <person name="Mason C.J."/>
        </authorList>
    </citation>
    <scope>NUCLEOTIDE SEQUENCE [LARGE SCALE GENOMIC DNA]</scope>
    <source>
        <strain evidence="1 2">1617</strain>
        <plasmid evidence="1 2">pSLG231</plasmid>
    </source>
</reference>
<dbReference type="Proteomes" id="UP000031647">
    <property type="component" value="Plasmid pSLG231"/>
</dbReference>
<sequence>MFRLEILEDIARDKVRTLHFVDEIEVLPGRSRPCSQRNFSSPLP</sequence>
<organism evidence="1 2">
    <name type="scientific">Shigella dysenteriae 1617</name>
    <dbReference type="NCBI Taxonomy" id="754093"/>
    <lineage>
        <taxon>Bacteria</taxon>
        <taxon>Pseudomonadati</taxon>
        <taxon>Pseudomonadota</taxon>
        <taxon>Gammaproteobacteria</taxon>
        <taxon>Enterobacterales</taxon>
        <taxon>Enterobacteriaceae</taxon>
        <taxon>Shigella</taxon>
    </lineage>
</organism>
<evidence type="ECO:0000313" key="1">
    <source>
        <dbReference type="EMBL" id="AHA69032.1"/>
    </source>
</evidence>
<dbReference type="HOGENOM" id="CLU_3222020_0_0_6"/>
<dbReference type="EMBL" id="CP006737">
    <property type="protein sequence ID" value="AHA69032.1"/>
    <property type="molecule type" value="Genomic_DNA"/>
</dbReference>